<sequence>MVQLEPNITLVLKHLASCGAVVSAEQQAALDHSIPIKRIEAGLRSLTLWGRLTTLNGKDYLVAEGYNVASSKEGAAVYETKYFYSQDGARWSDLQPVDSETATRCARIKGMLSGDPAKNYELEEKDPNAPEPSPEAEEEVKPLVFQIPELAVLRCRVDAIAAATSVIPTDSTILNAASQVVPNRLFAGAAYPEKLESYQHRFSLPGSGVTLSQDLRGTWAVQYDAFKGVAQVRSLLFPGYFFYYAANELTWGSLYVGDGLRNNDLIFML</sequence>
<name>A0A835TN34_CHLIN</name>
<comment type="similarity">
    <text evidence="9">Belongs to the flagellar radial spoke RSP9 family.</text>
</comment>
<dbReference type="InterPro" id="IPR055316">
    <property type="entry name" value="RSP9"/>
</dbReference>
<dbReference type="Proteomes" id="UP000650467">
    <property type="component" value="Unassembled WGS sequence"/>
</dbReference>
<evidence type="ECO:0000256" key="8">
    <source>
        <dbReference type="ARBA" id="ARBA00037822"/>
    </source>
</evidence>
<keyword evidence="3" id="KW-0970">Cilium biogenesis/degradation</keyword>
<evidence type="ECO:0000256" key="11">
    <source>
        <dbReference type="SAM" id="MobiDB-lite"/>
    </source>
</evidence>
<evidence type="ECO:0000256" key="5">
    <source>
        <dbReference type="ARBA" id="ARBA00023069"/>
    </source>
</evidence>
<keyword evidence="7" id="KW-0966">Cell projection</keyword>
<evidence type="ECO:0000256" key="10">
    <source>
        <dbReference type="ARBA" id="ARBA00041080"/>
    </source>
</evidence>
<keyword evidence="2" id="KW-0963">Cytoplasm</keyword>
<evidence type="ECO:0000256" key="9">
    <source>
        <dbReference type="ARBA" id="ARBA00038319"/>
    </source>
</evidence>
<proteinExistence type="inferred from homology"/>
<organism evidence="12 13">
    <name type="scientific">Chlamydomonas incerta</name>
    <dbReference type="NCBI Taxonomy" id="51695"/>
    <lineage>
        <taxon>Eukaryota</taxon>
        <taxon>Viridiplantae</taxon>
        <taxon>Chlorophyta</taxon>
        <taxon>core chlorophytes</taxon>
        <taxon>Chlorophyceae</taxon>
        <taxon>CS clade</taxon>
        <taxon>Chlamydomonadales</taxon>
        <taxon>Chlamydomonadaceae</taxon>
        <taxon>Chlamydomonas</taxon>
    </lineage>
</organism>
<keyword evidence="13" id="KW-1185">Reference proteome</keyword>
<dbReference type="GO" id="GO:0044458">
    <property type="term" value="P:motile cilium assembly"/>
    <property type="evidence" value="ECO:0007669"/>
    <property type="project" value="TreeGrafter"/>
</dbReference>
<dbReference type="GO" id="GO:0005930">
    <property type="term" value="C:axoneme"/>
    <property type="evidence" value="ECO:0007669"/>
    <property type="project" value="TreeGrafter"/>
</dbReference>
<feature type="region of interest" description="Disordered" evidence="11">
    <location>
        <begin position="116"/>
        <end position="136"/>
    </location>
</feature>
<comment type="caution">
    <text evidence="12">The sequence shown here is derived from an EMBL/GenBank/DDBJ whole genome shotgun (WGS) entry which is preliminary data.</text>
</comment>
<comment type="subcellular location">
    <subcellularLocation>
        <location evidence="8">Cell projection</location>
        <location evidence="8">Kinocilium</location>
    </subcellularLocation>
    <subcellularLocation>
        <location evidence="1">Cytoplasm</location>
        <location evidence="1">Cytoskeleton</location>
        <location evidence="1">Flagellum axoneme</location>
    </subcellularLocation>
</comment>
<dbReference type="OrthoDB" id="10258956at2759"/>
<keyword evidence="5" id="KW-0969">Cilium</keyword>
<evidence type="ECO:0000256" key="3">
    <source>
        <dbReference type="ARBA" id="ARBA00022794"/>
    </source>
</evidence>
<evidence type="ECO:0000256" key="6">
    <source>
        <dbReference type="ARBA" id="ARBA00023212"/>
    </source>
</evidence>
<dbReference type="PANTHER" id="PTHR22069">
    <property type="entry name" value="MITOCHONDRIAL RIBOSOMAL PROTEIN S18"/>
    <property type="match status" value="1"/>
</dbReference>
<evidence type="ECO:0000256" key="4">
    <source>
        <dbReference type="ARBA" id="ARBA00022846"/>
    </source>
</evidence>
<evidence type="ECO:0000256" key="1">
    <source>
        <dbReference type="ARBA" id="ARBA00004611"/>
    </source>
</evidence>
<gene>
    <name evidence="12" type="ORF">HXX76_003621</name>
</gene>
<accession>A0A835TN34</accession>
<evidence type="ECO:0000256" key="2">
    <source>
        <dbReference type="ARBA" id="ARBA00022490"/>
    </source>
</evidence>
<dbReference type="GO" id="GO:0035082">
    <property type="term" value="P:axoneme assembly"/>
    <property type="evidence" value="ECO:0007669"/>
    <property type="project" value="InterPro"/>
</dbReference>
<dbReference type="AlphaFoldDB" id="A0A835TN34"/>
<keyword evidence="4" id="KW-0282">Flagellum</keyword>
<reference evidence="12" key="1">
    <citation type="journal article" date="2020" name="bioRxiv">
        <title>Comparative genomics of Chlamydomonas.</title>
        <authorList>
            <person name="Craig R.J."/>
            <person name="Hasan A.R."/>
            <person name="Ness R.W."/>
            <person name="Keightley P.D."/>
        </authorList>
    </citation>
    <scope>NUCLEOTIDE SEQUENCE</scope>
    <source>
        <strain evidence="12">SAG 7.73</strain>
    </source>
</reference>
<evidence type="ECO:0000313" key="13">
    <source>
        <dbReference type="Proteomes" id="UP000650467"/>
    </source>
</evidence>
<dbReference type="EMBL" id="JAEHOC010000006">
    <property type="protein sequence ID" value="KAG2440765.1"/>
    <property type="molecule type" value="Genomic_DNA"/>
</dbReference>
<dbReference type="PANTHER" id="PTHR22069:SF0">
    <property type="entry name" value="RADIAL SPOKE HEAD PROTEIN 9 HOMOLOG"/>
    <property type="match status" value="1"/>
</dbReference>
<dbReference type="GO" id="GO:0060294">
    <property type="term" value="P:cilium movement involved in cell motility"/>
    <property type="evidence" value="ECO:0007669"/>
    <property type="project" value="TreeGrafter"/>
</dbReference>
<keyword evidence="6" id="KW-0206">Cytoskeleton</keyword>
<feature type="compositionally biased region" description="Basic and acidic residues" evidence="11">
    <location>
        <begin position="118"/>
        <end position="128"/>
    </location>
</feature>
<protein>
    <recommendedName>
        <fullName evidence="10">Radial spoke head protein 9 homolog</fullName>
    </recommendedName>
</protein>
<evidence type="ECO:0000256" key="7">
    <source>
        <dbReference type="ARBA" id="ARBA00023273"/>
    </source>
</evidence>
<evidence type="ECO:0000313" key="12">
    <source>
        <dbReference type="EMBL" id="KAG2440765.1"/>
    </source>
</evidence>